<dbReference type="Pfam" id="PF20741">
    <property type="entry name" value="GKRP-like_C"/>
    <property type="match status" value="1"/>
</dbReference>
<evidence type="ECO:0000313" key="4">
    <source>
        <dbReference type="Proteomes" id="UP000735302"/>
    </source>
</evidence>
<proteinExistence type="predicted"/>
<dbReference type="EMBL" id="BLXT01001660">
    <property type="protein sequence ID" value="GFN87064.1"/>
    <property type="molecule type" value="Genomic_DNA"/>
</dbReference>
<dbReference type="PANTHER" id="PTHR10088:SF4">
    <property type="entry name" value="GLUCOKINASE REGULATORY PROTEIN"/>
    <property type="match status" value="1"/>
</dbReference>
<dbReference type="Proteomes" id="UP000735302">
    <property type="component" value="Unassembled WGS sequence"/>
</dbReference>
<dbReference type="GO" id="GO:0070095">
    <property type="term" value="F:fructose-6-phosphate binding"/>
    <property type="evidence" value="ECO:0007669"/>
    <property type="project" value="TreeGrafter"/>
</dbReference>
<accession>A0AAV3YV49</accession>
<keyword evidence="4" id="KW-1185">Reference proteome</keyword>
<dbReference type="Gene3D" id="1.10.8.1080">
    <property type="match status" value="1"/>
</dbReference>
<organism evidence="3 4">
    <name type="scientific">Plakobranchus ocellatus</name>
    <dbReference type="NCBI Taxonomy" id="259542"/>
    <lineage>
        <taxon>Eukaryota</taxon>
        <taxon>Metazoa</taxon>
        <taxon>Spiralia</taxon>
        <taxon>Lophotrochozoa</taxon>
        <taxon>Mollusca</taxon>
        <taxon>Gastropoda</taxon>
        <taxon>Heterobranchia</taxon>
        <taxon>Euthyneura</taxon>
        <taxon>Panpulmonata</taxon>
        <taxon>Sacoglossa</taxon>
        <taxon>Placobranchoidea</taxon>
        <taxon>Plakobranchidae</taxon>
        <taxon>Plakobranchus</taxon>
    </lineage>
</organism>
<dbReference type="AlphaFoldDB" id="A0AAV3YV49"/>
<dbReference type="GO" id="GO:0019899">
    <property type="term" value="F:enzyme binding"/>
    <property type="evidence" value="ECO:0007669"/>
    <property type="project" value="TreeGrafter"/>
</dbReference>
<dbReference type="InterPro" id="IPR040190">
    <property type="entry name" value="MURQ/GCKR"/>
</dbReference>
<dbReference type="SUPFAM" id="SSF53697">
    <property type="entry name" value="SIS domain"/>
    <property type="match status" value="2"/>
</dbReference>
<dbReference type="Gene3D" id="3.40.50.10490">
    <property type="entry name" value="Glucose-6-phosphate isomerase like protein, domain 1"/>
    <property type="match status" value="1"/>
</dbReference>
<dbReference type="GO" id="GO:0030246">
    <property type="term" value="F:carbohydrate binding"/>
    <property type="evidence" value="ECO:0007669"/>
    <property type="project" value="TreeGrafter"/>
</dbReference>
<dbReference type="InterPro" id="IPR054017">
    <property type="entry name" value="GKRP_SIS_2"/>
</dbReference>
<gene>
    <name evidence="3" type="ORF">PoB_001357000</name>
</gene>
<evidence type="ECO:0000259" key="2">
    <source>
        <dbReference type="Pfam" id="PF22198"/>
    </source>
</evidence>
<dbReference type="GO" id="GO:1901135">
    <property type="term" value="P:carbohydrate derivative metabolic process"/>
    <property type="evidence" value="ECO:0007669"/>
    <property type="project" value="InterPro"/>
</dbReference>
<dbReference type="PANTHER" id="PTHR10088">
    <property type="entry name" value="GLUCOKINASE REGULATORY PROTEIN"/>
    <property type="match status" value="1"/>
</dbReference>
<dbReference type="GO" id="GO:0005654">
    <property type="term" value="C:nucleoplasm"/>
    <property type="evidence" value="ECO:0007669"/>
    <property type="project" value="TreeGrafter"/>
</dbReference>
<dbReference type="InterPro" id="IPR046348">
    <property type="entry name" value="SIS_dom_sf"/>
</dbReference>
<dbReference type="GO" id="GO:0042593">
    <property type="term" value="P:glucose homeostasis"/>
    <property type="evidence" value="ECO:0007669"/>
    <property type="project" value="TreeGrafter"/>
</dbReference>
<dbReference type="GO" id="GO:0004857">
    <property type="term" value="F:enzyme inhibitor activity"/>
    <property type="evidence" value="ECO:0007669"/>
    <property type="project" value="TreeGrafter"/>
</dbReference>
<dbReference type="Gene3D" id="3.40.50.12620">
    <property type="match status" value="1"/>
</dbReference>
<feature type="non-terminal residue" evidence="3">
    <location>
        <position position="1"/>
    </location>
</feature>
<dbReference type="Pfam" id="PF22198">
    <property type="entry name" value="GKRP_SIS_2"/>
    <property type="match status" value="1"/>
</dbReference>
<evidence type="ECO:0000256" key="1">
    <source>
        <dbReference type="ARBA" id="ARBA00023277"/>
    </source>
</evidence>
<feature type="domain" description="Glucokinase regulatory protein second SIS" evidence="2">
    <location>
        <begin position="89"/>
        <end position="156"/>
    </location>
</feature>
<dbReference type="InterPro" id="IPR005486">
    <property type="entry name" value="Glucokinase_regulatory_CS"/>
</dbReference>
<name>A0AAV3YV49_9GAST</name>
<dbReference type="GO" id="GO:0005829">
    <property type="term" value="C:cytosol"/>
    <property type="evidence" value="ECO:0007669"/>
    <property type="project" value="TreeGrafter"/>
</dbReference>
<dbReference type="PROSITE" id="PS01272">
    <property type="entry name" value="GCKR"/>
    <property type="match status" value="1"/>
</dbReference>
<protein>
    <submittedName>
        <fullName evidence="3">N-acetylmuramic acid 6-phosphate etherase</fullName>
    </submittedName>
</protein>
<reference evidence="3 4" key="1">
    <citation type="journal article" date="2021" name="Elife">
        <title>Chloroplast acquisition without the gene transfer in kleptoplastic sea slugs, Plakobranchus ocellatus.</title>
        <authorList>
            <person name="Maeda T."/>
            <person name="Takahashi S."/>
            <person name="Yoshida T."/>
            <person name="Shimamura S."/>
            <person name="Takaki Y."/>
            <person name="Nagai Y."/>
            <person name="Toyoda A."/>
            <person name="Suzuki Y."/>
            <person name="Arimoto A."/>
            <person name="Ishii H."/>
            <person name="Satoh N."/>
            <person name="Nishiyama T."/>
            <person name="Hasebe M."/>
            <person name="Maruyama T."/>
            <person name="Minagawa J."/>
            <person name="Obokata J."/>
            <person name="Shigenobu S."/>
        </authorList>
    </citation>
    <scope>NUCLEOTIDE SEQUENCE [LARGE SCALE GENOMIC DNA]</scope>
</reference>
<dbReference type="GO" id="GO:0009750">
    <property type="term" value="P:response to fructose"/>
    <property type="evidence" value="ECO:0007669"/>
    <property type="project" value="TreeGrafter"/>
</dbReference>
<comment type="caution">
    <text evidence="3">The sequence shown here is derived from an EMBL/GenBank/DDBJ whole genome shotgun (WGS) entry which is preliminary data.</text>
</comment>
<evidence type="ECO:0000313" key="3">
    <source>
        <dbReference type="EMBL" id="GFN87064.1"/>
    </source>
</evidence>
<sequence length="362" mass="39181">KTHIDHLDRTFHQVVLNVAAAEREEMAVILNPIVGPEPIAGSTRMKSGTTTKIILETLALMAFSRHNCELGLTVHGLVSMYRDVCQAVYDQAESLGQLIQIAGESLRCGGHLYYLGCDGVGLMGIIDASECRPTFGAAFDDIRGFVQGGIKDLDSHPISAVQPKCEDSIKSSCFSLHISIDICPAIALETISNQKATAVIMCEEESSMKGAPPEPINAEREKILNMLGQLAQEAAMKWTVNCVSTGAHILLGKVYRNLMVDVRVSNVKLLYRACGIIQDVCSLKETESWICLLKSIYGTDSQTTAQTSTLAVNHVLAAAEINKIVPTAILLGLTNCSVEHAHSLLDKEPNLSIVLKDLLPDK</sequence>
<keyword evidence="1" id="KW-0119">Carbohydrate metabolism</keyword>